<dbReference type="GO" id="GO:0005886">
    <property type="term" value="C:plasma membrane"/>
    <property type="evidence" value="ECO:0007669"/>
    <property type="project" value="TreeGrafter"/>
</dbReference>
<organism evidence="2 3">
    <name type="scientific">Tatumella morbirosei</name>
    <dbReference type="NCBI Taxonomy" id="642227"/>
    <lineage>
        <taxon>Bacteria</taxon>
        <taxon>Pseudomonadati</taxon>
        <taxon>Pseudomonadota</taxon>
        <taxon>Gammaproteobacteria</taxon>
        <taxon>Enterobacterales</taxon>
        <taxon>Erwiniaceae</taxon>
        <taxon>Tatumella</taxon>
    </lineage>
</organism>
<keyword evidence="1" id="KW-0812">Transmembrane</keyword>
<gene>
    <name evidence="2" type="ORF">HA49_03980</name>
</gene>
<dbReference type="PANTHER" id="PTHR38442">
    <property type="entry name" value="INNER MEMBRANE PROTEIN-RELATED"/>
    <property type="match status" value="1"/>
</dbReference>
<feature type="transmembrane region" description="Helical" evidence="1">
    <location>
        <begin position="12"/>
        <end position="31"/>
    </location>
</feature>
<name>A0A095UQP8_9GAMM</name>
<dbReference type="Proteomes" id="UP000029577">
    <property type="component" value="Unassembled WGS sequence"/>
</dbReference>
<keyword evidence="1" id="KW-1133">Transmembrane helix</keyword>
<dbReference type="InterPro" id="IPR007383">
    <property type="entry name" value="DUF445"/>
</dbReference>
<dbReference type="OrthoDB" id="9769590at2"/>
<protein>
    <submittedName>
        <fullName evidence="2">Membrane protein</fullName>
    </submittedName>
</protein>
<dbReference type="PANTHER" id="PTHR38442:SF1">
    <property type="entry name" value="INNER MEMBRANE PROTEIN"/>
    <property type="match status" value="1"/>
</dbReference>
<dbReference type="RefSeq" id="WP_038017031.1">
    <property type="nucleotide sequence ID" value="NZ_JPKR02000001.1"/>
</dbReference>
<comment type="caution">
    <text evidence="2">The sequence shown here is derived from an EMBL/GenBank/DDBJ whole genome shotgun (WGS) entry which is preliminary data.</text>
</comment>
<dbReference type="STRING" id="642227.HA49_03980"/>
<reference evidence="2" key="1">
    <citation type="submission" date="2014-12" db="EMBL/GenBank/DDBJ databases">
        <title>The draft genome of the Tatumella morbirosei type strain, LMG23360T isolated from pineapple rot.</title>
        <authorList>
            <person name="Smits T.H."/>
            <person name="Palmer M."/>
            <person name="Venter S.N."/>
            <person name="Duffy B."/>
            <person name="Steenkamp E.T."/>
            <person name="Chan W.Y."/>
            <person name="Coutinho T.A."/>
            <person name="Coetzee M.P."/>
            <person name="De Maayer P."/>
        </authorList>
    </citation>
    <scope>NUCLEOTIDE SEQUENCE [LARGE SCALE GENOMIC DNA]</scope>
    <source>
        <strain evidence="2">LMG 23360</strain>
    </source>
</reference>
<evidence type="ECO:0000256" key="1">
    <source>
        <dbReference type="SAM" id="Phobius"/>
    </source>
</evidence>
<keyword evidence="1" id="KW-0472">Membrane</keyword>
<evidence type="ECO:0000313" key="2">
    <source>
        <dbReference type="EMBL" id="KGD76663.1"/>
    </source>
</evidence>
<dbReference type="Pfam" id="PF04286">
    <property type="entry name" value="DUF445"/>
    <property type="match status" value="1"/>
</dbReference>
<evidence type="ECO:0000313" key="3">
    <source>
        <dbReference type="Proteomes" id="UP000029577"/>
    </source>
</evidence>
<sequence length="430" mass="48909">MDKTSGLKKTKRLALCLLIIASIVFISTLFLPQSLVVQAIKSVAEASMVGALADWFAVSALFHRIPLPLIGRHTAIIPRNKQRIADNLGRFVEEKFLSTDSMIALLRRQAPAEKLAGWLVIPDNAGRLSRLTCQLIAGFLNAGNDQHIRRFLRQGILRAIDSVDFRHTAVLLLESMTRENRHQALLDALIEQVVRVLDNPESRQFIAGQISRWFRQEYPTMARLVSVEWLGEKGADKVTSMVDALLLDVAQDQHHQLRDGVNRSVNRFIDALKNDPQMQRRAEQLKTWLKEDETFSQYTVGLWDDLRRWLTEDMQREDSATARQISQATQWAGKALQNDPQLRASLNQHLEQAALQAGPEFARFLTRHISDTIKSWDNRQLSAQIEQNIGRDLQFIRINGTLVGGILGLLLFGVSQLPLFIQYFRQWLPG</sequence>
<proteinExistence type="predicted"/>
<dbReference type="eggNOG" id="COG2733">
    <property type="taxonomic scope" value="Bacteria"/>
</dbReference>
<dbReference type="AlphaFoldDB" id="A0A095UQP8"/>
<accession>A0A095UQP8</accession>
<feature type="transmembrane region" description="Helical" evidence="1">
    <location>
        <begin position="401"/>
        <end position="424"/>
    </location>
</feature>
<dbReference type="EMBL" id="JPKR02000001">
    <property type="protein sequence ID" value="KGD76663.1"/>
    <property type="molecule type" value="Genomic_DNA"/>
</dbReference>
<keyword evidence="3" id="KW-1185">Reference proteome</keyword>